<dbReference type="EMBL" id="SNRW01005895">
    <property type="protein sequence ID" value="KAA6384148.1"/>
    <property type="molecule type" value="Genomic_DNA"/>
</dbReference>
<proteinExistence type="predicted"/>
<dbReference type="AlphaFoldDB" id="A0A5J4VNG7"/>
<name>A0A5J4VNG7_9EUKA</name>
<accession>A0A5J4VNG7</accession>
<gene>
    <name evidence="1" type="ORF">EZS28_020327</name>
</gene>
<reference evidence="1 2" key="1">
    <citation type="submission" date="2019-03" db="EMBL/GenBank/DDBJ databases">
        <title>Single cell metagenomics reveals metabolic interactions within the superorganism composed of flagellate Streblomastix strix and complex community of Bacteroidetes bacteria on its surface.</title>
        <authorList>
            <person name="Treitli S.C."/>
            <person name="Kolisko M."/>
            <person name="Husnik F."/>
            <person name="Keeling P."/>
            <person name="Hampl V."/>
        </authorList>
    </citation>
    <scope>NUCLEOTIDE SEQUENCE [LARGE SCALE GENOMIC DNA]</scope>
    <source>
        <strain evidence="1">ST1C</strain>
    </source>
</reference>
<evidence type="ECO:0000313" key="1">
    <source>
        <dbReference type="EMBL" id="KAA6384148.1"/>
    </source>
</evidence>
<organism evidence="1 2">
    <name type="scientific">Streblomastix strix</name>
    <dbReference type="NCBI Taxonomy" id="222440"/>
    <lineage>
        <taxon>Eukaryota</taxon>
        <taxon>Metamonada</taxon>
        <taxon>Preaxostyla</taxon>
        <taxon>Oxymonadida</taxon>
        <taxon>Streblomastigidae</taxon>
        <taxon>Streblomastix</taxon>
    </lineage>
</organism>
<protein>
    <submittedName>
        <fullName evidence="1">Uncharacterized protein</fullName>
    </submittedName>
</protein>
<dbReference type="Proteomes" id="UP000324800">
    <property type="component" value="Unassembled WGS sequence"/>
</dbReference>
<sequence length="226" mass="25830">MKLMLERKVNTYFCKPINKQGVIRNSQWISVLEPLFVASTIKLKWRETYGLSSTKQYDGNDQYKKIETPFGPAVLKTIYFDIRQGDDFITQWIEQIFEEAKQVSIDNKYGDETDGLSFAKAISYKQNVLIIGFNSSSFIGSYGQGKQIVVKHKQTKQQINFIDAMNYTQPTDLASFAKDFGNKDITEGSGLKANESKGLFPYEVMLQITLFDGTFCNTIMNQTPRQ</sequence>
<comment type="caution">
    <text evidence="1">The sequence shown here is derived from an EMBL/GenBank/DDBJ whole genome shotgun (WGS) entry which is preliminary data.</text>
</comment>
<evidence type="ECO:0000313" key="2">
    <source>
        <dbReference type="Proteomes" id="UP000324800"/>
    </source>
</evidence>